<dbReference type="Pfam" id="PF07494">
    <property type="entry name" value="Reg_prop"/>
    <property type="match status" value="4"/>
</dbReference>
<dbReference type="CDD" id="cd16922">
    <property type="entry name" value="HATPase_EvgS-ArcB-TorS-like"/>
    <property type="match status" value="1"/>
</dbReference>
<dbReference type="SUPFAM" id="SSF46689">
    <property type="entry name" value="Homeodomain-like"/>
    <property type="match status" value="1"/>
</dbReference>
<feature type="domain" description="Response regulatory" evidence="16">
    <location>
        <begin position="1200"/>
        <end position="1315"/>
    </location>
</feature>
<dbReference type="CDD" id="cd00082">
    <property type="entry name" value="HisKA"/>
    <property type="match status" value="1"/>
</dbReference>
<evidence type="ECO:0000256" key="13">
    <source>
        <dbReference type="SAM" id="SignalP"/>
    </source>
</evidence>
<feature type="domain" description="Histidine kinase" evidence="15">
    <location>
        <begin position="933"/>
        <end position="1152"/>
    </location>
</feature>
<evidence type="ECO:0000256" key="8">
    <source>
        <dbReference type="ARBA" id="ARBA00023012"/>
    </source>
</evidence>
<dbReference type="Pfam" id="PF00072">
    <property type="entry name" value="Response_reg"/>
    <property type="match status" value="1"/>
</dbReference>
<keyword evidence="3 12" id="KW-0597">Phosphoprotein</keyword>
<evidence type="ECO:0000256" key="6">
    <source>
        <dbReference type="ARBA" id="ARBA00022777"/>
    </source>
</evidence>
<evidence type="ECO:0000256" key="1">
    <source>
        <dbReference type="ARBA" id="ARBA00000085"/>
    </source>
</evidence>
<dbReference type="GO" id="GO:0000155">
    <property type="term" value="F:phosphorelay sensor kinase activity"/>
    <property type="evidence" value="ECO:0007669"/>
    <property type="project" value="InterPro"/>
</dbReference>
<reference evidence="17" key="1">
    <citation type="journal article" date="2021" name="PeerJ">
        <title>Extensive microbial diversity within the chicken gut microbiome revealed by metagenomics and culture.</title>
        <authorList>
            <person name="Gilroy R."/>
            <person name="Ravi A."/>
            <person name="Getino M."/>
            <person name="Pursley I."/>
            <person name="Horton D.L."/>
            <person name="Alikhan N.F."/>
            <person name="Baker D."/>
            <person name="Gharbi K."/>
            <person name="Hall N."/>
            <person name="Watson M."/>
            <person name="Adriaenssens E.M."/>
            <person name="Foster-Nyarko E."/>
            <person name="Jarju S."/>
            <person name="Secka A."/>
            <person name="Antonio M."/>
            <person name="Oren A."/>
            <person name="Chaudhuri R.R."/>
            <person name="La Ragione R."/>
            <person name="Hildebrand F."/>
            <person name="Pallen M.J."/>
        </authorList>
    </citation>
    <scope>NUCLEOTIDE SEQUENCE</scope>
    <source>
        <strain evidence="17">5134</strain>
    </source>
</reference>
<protein>
    <recommendedName>
        <fullName evidence="2">histidine kinase</fullName>
        <ecNumber evidence="2">2.7.13.3</ecNumber>
    </recommendedName>
</protein>
<dbReference type="Pfam" id="PF02518">
    <property type="entry name" value="HATPase_c"/>
    <property type="match status" value="1"/>
</dbReference>
<dbReference type="InterPro" id="IPR011110">
    <property type="entry name" value="Reg_prop"/>
</dbReference>
<dbReference type="InterPro" id="IPR018062">
    <property type="entry name" value="HTH_AraC-typ_CS"/>
</dbReference>
<evidence type="ECO:0000256" key="9">
    <source>
        <dbReference type="ARBA" id="ARBA00023015"/>
    </source>
</evidence>
<feature type="chain" id="PRO_5039191643" description="histidine kinase" evidence="13">
    <location>
        <begin position="22"/>
        <end position="1466"/>
    </location>
</feature>
<dbReference type="PROSITE" id="PS50110">
    <property type="entry name" value="RESPONSE_REGULATORY"/>
    <property type="match status" value="1"/>
</dbReference>
<dbReference type="Pfam" id="PF07495">
    <property type="entry name" value="Y_Y_Y"/>
    <property type="match status" value="1"/>
</dbReference>
<keyword evidence="5" id="KW-0547">Nucleotide-binding</keyword>
<feature type="signal peptide" evidence="13">
    <location>
        <begin position="1"/>
        <end position="21"/>
    </location>
</feature>
<dbReference type="InterPro" id="IPR015943">
    <property type="entry name" value="WD40/YVTN_repeat-like_dom_sf"/>
</dbReference>
<dbReference type="PROSITE" id="PS00041">
    <property type="entry name" value="HTH_ARAC_FAMILY_1"/>
    <property type="match status" value="1"/>
</dbReference>
<dbReference type="InterPro" id="IPR009057">
    <property type="entry name" value="Homeodomain-like_sf"/>
</dbReference>
<dbReference type="EMBL" id="DXDA01000073">
    <property type="protein sequence ID" value="HIY69663.1"/>
    <property type="molecule type" value="Genomic_DNA"/>
</dbReference>
<proteinExistence type="predicted"/>
<dbReference type="PROSITE" id="PS50109">
    <property type="entry name" value="HIS_KIN"/>
    <property type="match status" value="1"/>
</dbReference>
<dbReference type="SMART" id="SM00388">
    <property type="entry name" value="HisKA"/>
    <property type="match status" value="1"/>
</dbReference>
<dbReference type="Proteomes" id="UP000886844">
    <property type="component" value="Unassembled WGS sequence"/>
</dbReference>
<dbReference type="GO" id="GO:0005524">
    <property type="term" value="F:ATP binding"/>
    <property type="evidence" value="ECO:0007669"/>
    <property type="project" value="UniProtKB-KW"/>
</dbReference>
<organism evidence="17 18">
    <name type="scientific">Candidatus Alistipes intestinigallinarum</name>
    <dbReference type="NCBI Taxonomy" id="2838440"/>
    <lineage>
        <taxon>Bacteria</taxon>
        <taxon>Pseudomonadati</taxon>
        <taxon>Bacteroidota</taxon>
        <taxon>Bacteroidia</taxon>
        <taxon>Bacteroidales</taxon>
        <taxon>Rikenellaceae</taxon>
        <taxon>Alistipes</taxon>
    </lineage>
</organism>
<dbReference type="InterPro" id="IPR005467">
    <property type="entry name" value="His_kinase_dom"/>
</dbReference>
<dbReference type="InterPro" id="IPR011123">
    <property type="entry name" value="Y_Y_Y"/>
</dbReference>
<keyword evidence="6" id="KW-0418">Kinase</keyword>
<evidence type="ECO:0000256" key="7">
    <source>
        <dbReference type="ARBA" id="ARBA00022840"/>
    </source>
</evidence>
<dbReference type="InterPro" id="IPR036097">
    <property type="entry name" value="HisK_dim/P_sf"/>
</dbReference>
<dbReference type="PROSITE" id="PS01124">
    <property type="entry name" value="HTH_ARAC_FAMILY_2"/>
    <property type="match status" value="1"/>
</dbReference>
<evidence type="ECO:0000259" key="15">
    <source>
        <dbReference type="PROSITE" id="PS50109"/>
    </source>
</evidence>
<evidence type="ECO:0000256" key="5">
    <source>
        <dbReference type="ARBA" id="ARBA00022741"/>
    </source>
</evidence>
<evidence type="ECO:0000313" key="18">
    <source>
        <dbReference type="Proteomes" id="UP000886844"/>
    </source>
</evidence>
<dbReference type="Gene3D" id="1.10.10.60">
    <property type="entry name" value="Homeodomain-like"/>
    <property type="match status" value="1"/>
</dbReference>
<dbReference type="PRINTS" id="PR00344">
    <property type="entry name" value="BCTRLSENSOR"/>
</dbReference>
<keyword evidence="11" id="KW-0804">Transcription</keyword>
<evidence type="ECO:0000256" key="4">
    <source>
        <dbReference type="ARBA" id="ARBA00022679"/>
    </source>
</evidence>
<evidence type="ECO:0000256" key="12">
    <source>
        <dbReference type="PROSITE-ProRule" id="PRU00169"/>
    </source>
</evidence>
<keyword evidence="4" id="KW-0808">Transferase</keyword>
<dbReference type="Pfam" id="PF00512">
    <property type="entry name" value="HisKA"/>
    <property type="match status" value="1"/>
</dbReference>
<dbReference type="Gene3D" id="2.130.10.10">
    <property type="entry name" value="YVTN repeat-like/Quinoprotein amine dehydrogenase"/>
    <property type="match status" value="3"/>
</dbReference>
<sequence>MNRLLLTLLLSFGSLFPPLLAAAPPQCLFRTYSTLDGLTHDRIADIHTDSRGFVWVCTWYGVSRFDGYTFKNFSTSPGDFSPLSHHRFIAVSEDSNGHLWFTTYNHHIYRLNRYTERFEDVVSLVAGVDSQHYRMTHCLHDRRGGTWMDIAGVGVVRFCDGPDESAVAVDALFDTETLGGEVSAMYLDDLDGAWIATSEGALNRIAAEGPQRVRRVARTETPGFDFAADGLHVYCLTADGVVRAGKRDGESVRIPGAGAALTAIVADSVQHRIYVGSRTGGLYRVEGERLSALHPQGRRPGRIRDLAADSHGIVWVTTPETGITRYNPATNDYKHFEQEPYTVSYNIDTLTKIAEGGGRLWIKMNNWGFGYYDREHDVVEPFYNDPKCPDCQMTNAVVRFDVQDDVLWLSTYSERGLRKAVLLRQPAEVFTLESESANPLSGEIRALMTDSRGRVWVGTRDGELIAFDASQRPVYRLPRQTPRGTGMIYALREDSSGNIWVGTKGEGLYRMTPAGEGYRITHFTHADSDPWSLSDNQVYCVEEDDEGRIWVATYGGGINLLEDPAGQRFLHAGNQMTHYPLDEAGRVRWLLYDRPDRMLAATVDGLLVFDPGVPVRQMRFRLVQKIPGDASSLGNNDIIHMLKDSEGRIWLATFGGGLNRIEGYDGTGAPRFRCYDMTSGLVSNICMAVTEDRQGDLWVSTHNAVSRFDPRRERFSNYYLYDNMRSAIFSEATTLTLPHGDVLFGSGRHLYRFDPEAMRSAKIDYDLRFTGLDVRNKPVVAAERRSPLSESVTEADRIVLPYDSSNFRLEFASLNYALQHMVGYMYKLEGYDKDWNISGSTNRATYSNLPIGDYRFRVRAFVGNADSVDEGISIGVEVLPPPWLTWWAKTLYVLLALTAVVVGSRIAWSVMRIRREAAVEQNLTDLKLRFFTNISHELRTPLTLILGGIEDVRKHDRLSPRGESSLTLAHRNARRMLTLINQLLDFRKIVKEKMELKISRVDLVPLVEDALDDFREMASERRIELLFTVSNRSVLAWVDPERMESVVYNLLSNALKFTPEGGRIEVILSLREAEECVLLTVRDTGIGIPKDKQEQIFERFAQASRAVDRNMKGSGIGLSLCRDIVALHHGEISVESRPGEGAAFTVRLRLGNAHFGMEQIDFSGADNAGNGRAHDYMVSDFTSADSQRRTDVEPPKDAPKILLVEDNRELRIFLYNSLIDTYHVVEADDGVEALERIRTEQPDIIVTDLMMPRMDGIELIDKVRHDFTMSHLPIIMLTARHSPDDRVKAMEFGADGYITKPFSIELLLARIDNLLTQRRKLFEKFSAQSARNKVVELAVEDVVVTDRDEAFLKNVMSWLGEHIENSDLTIDQLASHLGLGRTTMYNKLKSLTGKSPVELIKEYRITKAQLLLRTGQFSVSEVAYKVGFSDPGYFSRCFREQYRMSPAEYLRTHNLKQNQDKDTKSA</sequence>
<dbReference type="Gene3D" id="1.10.287.130">
    <property type="match status" value="1"/>
</dbReference>
<dbReference type="Gene3D" id="3.40.50.2300">
    <property type="match status" value="1"/>
</dbReference>
<dbReference type="SMART" id="SM00342">
    <property type="entry name" value="HTH_ARAC"/>
    <property type="match status" value="1"/>
</dbReference>
<dbReference type="InterPro" id="IPR036890">
    <property type="entry name" value="HATPase_C_sf"/>
</dbReference>
<dbReference type="SUPFAM" id="SSF52172">
    <property type="entry name" value="CheY-like"/>
    <property type="match status" value="1"/>
</dbReference>
<dbReference type="Gene3D" id="3.30.565.10">
    <property type="entry name" value="Histidine kinase-like ATPase, C-terminal domain"/>
    <property type="match status" value="1"/>
</dbReference>
<feature type="modified residue" description="4-aspartylphosphate" evidence="12">
    <location>
        <position position="1248"/>
    </location>
</feature>
<dbReference type="CDD" id="cd17574">
    <property type="entry name" value="REC_OmpR"/>
    <property type="match status" value="1"/>
</dbReference>
<evidence type="ECO:0000313" key="17">
    <source>
        <dbReference type="EMBL" id="HIY69663.1"/>
    </source>
</evidence>
<dbReference type="InterPro" id="IPR001789">
    <property type="entry name" value="Sig_transdc_resp-reg_receiver"/>
</dbReference>
<dbReference type="SMART" id="SM00387">
    <property type="entry name" value="HATPase_c"/>
    <property type="match status" value="1"/>
</dbReference>
<evidence type="ECO:0000256" key="11">
    <source>
        <dbReference type="ARBA" id="ARBA00023163"/>
    </source>
</evidence>
<evidence type="ECO:0000256" key="10">
    <source>
        <dbReference type="ARBA" id="ARBA00023125"/>
    </source>
</evidence>
<feature type="domain" description="HTH araC/xylS-type" evidence="14">
    <location>
        <begin position="1353"/>
        <end position="1452"/>
    </location>
</feature>
<keyword evidence="13" id="KW-0732">Signal</keyword>
<dbReference type="Pfam" id="PF12833">
    <property type="entry name" value="HTH_18"/>
    <property type="match status" value="1"/>
</dbReference>
<comment type="caution">
    <text evidence="17">The sequence shown here is derived from an EMBL/GenBank/DDBJ whole genome shotgun (WGS) entry which is preliminary data.</text>
</comment>
<evidence type="ECO:0000259" key="16">
    <source>
        <dbReference type="PROSITE" id="PS50110"/>
    </source>
</evidence>
<dbReference type="GO" id="GO:0003700">
    <property type="term" value="F:DNA-binding transcription factor activity"/>
    <property type="evidence" value="ECO:0007669"/>
    <property type="project" value="InterPro"/>
</dbReference>
<dbReference type="InterPro" id="IPR013783">
    <property type="entry name" value="Ig-like_fold"/>
</dbReference>
<keyword evidence="8" id="KW-0902">Two-component regulatory system</keyword>
<dbReference type="InterPro" id="IPR011006">
    <property type="entry name" value="CheY-like_superfamily"/>
</dbReference>
<gene>
    <name evidence="17" type="ORF">H9828_09630</name>
</gene>
<dbReference type="InterPro" id="IPR004358">
    <property type="entry name" value="Sig_transdc_His_kin-like_C"/>
</dbReference>
<dbReference type="SUPFAM" id="SSF47384">
    <property type="entry name" value="Homodimeric domain of signal transducing histidine kinase"/>
    <property type="match status" value="1"/>
</dbReference>
<accession>A0A9D2CD43</accession>
<comment type="catalytic activity">
    <reaction evidence="1">
        <text>ATP + protein L-histidine = ADP + protein N-phospho-L-histidine.</text>
        <dbReference type="EC" id="2.7.13.3"/>
    </reaction>
</comment>
<dbReference type="SMART" id="SM00448">
    <property type="entry name" value="REC"/>
    <property type="match status" value="1"/>
</dbReference>
<dbReference type="PANTHER" id="PTHR43547:SF2">
    <property type="entry name" value="HYBRID SIGNAL TRANSDUCTION HISTIDINE KINASE C"/>
    <property type="match status" value="1"/>
</dbReference>
<dbReference type="InterPro" id="IPR003594">
    <property type="entry name" value="HATPase_dom"/>
</dbReference>
<evidence type="ECO:0000256" key="2">
    <source>
        <dbReference type="ARBA" id="ARBA00012438"/>
    </source>
</evidence>
<evidence type="ECO:0000259" key="14">
    <source>
        <dbReference type="PROSITE" id="PS01124"/>
    </source>
</evidence>
<dbReference type="InterPro" id="IPR003661">
    <property type="entry name" value="HisK_dim/P_dom"/>
</dbReference>
<dbReference type="Gene3D" id="2.60.40.10">
    <property type="entry name" value="Immunoglobulins"/>
    <property type="match status" value="1"/>
</dbReference>
<evidence type="ECO:0000256" key="3">
    <source>
        <dbReference type="ARBA" id="ARBA00022553"/>
    </source>
</evidence>
<dbReference type="SUPFAM" id="SSF63829">
    <property type="entry name" value="Calcium-dependent phosphotriesterase"/>
    <property type="match status" value="3"/>
</dbReference>
<keyword evidence="10" id="KW-0238">DNA-binding</keyword>
<dbReference type="FunFam" id="3.30.565.10:FF:000037">
    <property type="entry name" value="Hybrid sensor histidine kinase/response regulator"/>
    <property type="match status" value="1"/>
</dbReference>
<dbReference type="EC" id="2.7.13.3" evidence="2"/>
<dbReference type="FunFam" id="1.10.287.130:FF:000045">
    <property type="entry name" value="Two-component system sensor histidine kinase/response regulator"/>
    <property type="match status" value="1"/>
</dbReference>
<dbReference type="SUPFAM" id="SSF55874">
    <property type="entry name" value="ATPase domain of HSP90 chaperone/DNA topoisomerase II/histidine kinase"/>
    <property type="match status" value="1"/>
</dbReference>
<dbReference type="FunFam" id="2.60.40.10:FF:000791">
    <property type="entry name" value="Two-component system sensor histidine kinase/response regulator"/>
    <property type="match status" value="1"/>
</dbReference>
<keyword evidence="7" id="KW-0067">ATP-binding</keyword>
<dbReference type="PANTHER" id="PTHR43547">
    <property type="entry name" value="TWO-COMPONENT HISTIDINE KINASE"/>
    <property type="match status" value="1"/>
</dbReference>
<dbReference type="InterPro" id="IPR018060">
    <property type="entry name" value="HTH_AraC"/>
</dbReference>
<dbReference type="GO" id="GO:0043565">
    <property type="term" value="F:sequence-specific DNA binding"/>
    <property type="evidence" value="ECO:0007669"/>
    <property type="project" value="InterPro"/>
</dbReference>
<name>A0A9D2CD43_9BACT</name>
<keyword evidence="9" id="KW-0805">Transcription regulation</keyword>
<reference evidence="17" key="2">
    <citation type="submission" date="2021-04" db="EMBL/GenBank/DDBJ databases">
        <authorList>
            <person name="Gilroy R."/>
        </authorList>
    </citation>
    <scope>NUCLEOTIDE SEQUENCE</scope>
    <source>
        <strain evidence="17">5134</strain>
    </source>
</reference>